<keyword evidence="2" id="KW-0150">Chloroplast</keyword>
<dbReference type="EMBL" id="MT143141">
    <property type="protein sequence ID" value="QJA93337.1"/>
    <property type="molecule type" value="Genomic_DNA"/>
</dbReference>
<sequence>MTKTEQKLELFQNYVRAGYSHFVVPTCEPRIRKLICEKLTAFQNSRGEKPYKCKDWDMTIDDDPMSALSLIGNAEPGTVVFLHNFHWFLKEGSRDREIITQNLLNSAGVYRSKEERKIVIILTPFTFDKVLPKELQRDFISFDFPLPDEDEITTILDIAIETASQIPDFKLPTKEEKKEIVNNSLGMTAQAIENAYFLSALSHKKITTEQMNEMRSEHFKGIAGLHVLKEKIKLDDVIGYDKIKQYFKVAIDSPFSLGSLFVGPPGTGKTMIVKALAHESGKLVAILNLTECSGKYVGESEEKVKAVIDVLTVLKNGIVILDELDKTLAGVGSGEGSDVARRSISQLLDFMNSDNRPKGLKFFGTANAIQGLLNTAPEYLRAERWDTAPIYMSLPDWGTRKKMLAHYKIVFQDMWETEMGKKITIKGDLSDEDTKGWTGAECKAVCRIAMNSGGEMTLQNAKEMVRPISLMAKGNIDHLESMKSIFVTADDIESGKLKLKSRGIDY</sequence>
<dbReference type="GO" id="GO:0016887">
    <property type="term" value="F:ATP hydrolysis activity"/>
    <property type="evidence" value="ECO:0007669"/>
    <property type="project" value="InterPro"/>
</dbReference>
<dbReference type="InterPro" id="IPR003959">
    <property type="entry name" value="ATPase_AAA_core"/>
</dbReference>
<organism evidence="9">
    <name type="scientific">viral metagenome</name>
    <dbReference type="NCBI Taxonomy" id="1070528"/>
    <lineage>
        <taxon>unclassified sequences</taxon>
        <taxon>metagenomes</taxon>
        <taxon>organismal metagenomes</taxon>
    </lineage>
</organism>
<gene>
    <name evidence="9" type="ORF">MM415B04260_0009</name>
</gene>
<keyword evidence="4" id="KW-0547">Nucleotide-binding</keyword>
<feature type="domain" description="AAA+ ATPase" evidence="8">
    <location>
        <begin position="255"/>
        <end position="396"/>
    </location>
</feature>
<evidence type="ECO:0000259" key="8">
    <source>
        <dbReference type="SMART" id="SM00382"/>
    </source>
</evidence>
<dbReference type="PANTHER" id="PTHR42960">
    <property type="entry name" value="YCF46 PROTEIN"/>
    <property type="match status" value="1"/>
</dbReference>
<reference evidence="9" key="1">
    <citation type="submission" date="2020-03" db="EMBL/GenBank/DDBJ databases">
        <title>The deep terrestrial virosphere.</title>
        <authorList>
            <person name="Holmfeldt K."/>
            <person name="Nilsson E."/>
            <person name="Simone D."/>
            <person name="Lopez-Fernandez M."/>
            <person name="Wu X."/>
            <person name="de Brujin I."/>
            <person name="Lundin D."/>
            <person name="Andersson A."/>
            <person name="Bertilsson S."/>
            <person name="Dopson M."/>
        </authorList>
    </citation>
    <scope>NUCLEOTIDE SEQUENCE</scope>
    <source>
        <strain evidence="9">MM415B04260</strain>
    </source>
</reference>
<comment type="subcellular location">
    <subcellularLocation>
        <location evidence="1">Plastid</location>
        <location evidence="1">Chloroplast</location>
    </subcellularLocation>
</comment>
<dbReference type="InterPro" id="IPR052381">
    <property type="entry name" value="AAA_domain_protein"/>
</dbReference>
<evidence type="ECO:0000256" key="7">
    <source>
        <dbReference type="ARBA" id="ARBA00040480"/>
    </source>
</evidence>
<evidence type="ECO:0000256" key="1">
    <source>
        <dbReference type="ARBA" id="ARBA00004229"/>
    </source>
</evidence>
<evidence type="ECO:0000256" key="6">
    <source>
        <dbReference type="ARBA" id="ARBA00038088"/>
    </source>
</evidence>
<evidence type="ECO:0000256" key="5">
    <source>
        <dbReference type="ARBA" id="ARBA00022840"/>
    </source>
</evidence>
<dbReference type="AlphaFoldDB" id="A0A6M3LDL9"/>
<dbReference type="InterPro" id="IPR027417">
    <property type="entry name" value="P-loop_NTPase"/>
</dbReference>
<keyword evidence="3" id="KW-0934">Plastid</keyword>
<dbReference type="GO" id="GO:0009507">
    <property type="term" value="C:chloroplast"/>
    <property type="evidence" value="ECO:0007669"/>
    <property type="project" value="UniProtKB-SubCell"/>
</dbReference>
<evidence type="ECO:0000256" key="2">
    <source>
        <dbReference type="ARBA" id="ARBA00022528"/>
    </source>
</evidence>
<dbReference type="GO" id="GO:0005524">
    <property type="term" value="F:ATP binding"/>
    <property type="evidence" value="ECO:0007669"/>
    <property type="project" value="UniProtKB-KW"/>
</dbReference>
<dbReference type="InterPro" id="IPR003593">
    <property type="entry name" value="AAA+_ATPase"/>
</dbReference>
<dbReference type="CDD" id="cd19481">
    <property type="entry name" value="RecA-like_protease"/>
    <property type="match status" value="1"/>
</dbReference>
<dbReference type="Gene3D" id="3.40.50.300">
    <property type="entry name" value="P-loop containing nucleotide triphosphate hydrolases"/>
    <property type="match status" value="1"/>
</dbReference>
<dbReference type="SUPFAM" id="SSF52540">
    <property type="entry name" value="P-loop containing nucleoside triphosphate hydrolases"/>
    <property type="match status" value="2"/>
</dbReference>
<evidence type="ECO:0000313" key="9">
    <source>
        <dbReference type="EMBL" id="QJA93337.1"/>
    </source>
</evidence>
<keyword evidence="5" id="KW-0067">ATP-binding</keyword>
<proteinExistence type="inferred from homology"/>
<accession>A0A6M3LDL9</accession>
<protein>
    <recommendedName>
        <fullName evidence="7">Uncharacterized AAA domain-containing protein ycf46</fullName>
    </recommendedName>
</protein>
<dbReference type="PANTHER" id="PTHR42960:SF1">
    <property type="entry name" value="YCF46 PROTEIN"/>
    <property type="match status" value="1"/>
</dbReference>
<dbReference type="SMART" id="SM00382">
    <property type="entry name" value="AAA"/>
    <property type="match status" value="1"/>
</dbReference>
<dbReference type="Pfam" id="PF00004">
    <property type="entry name" value="AAA"/>
    <property type="match status" value="1"/>
</dbReference>
<evidence type="ECO:0000256" key="3">
    <source>
        <dbReference type="ARBA" id="ARBA00022640"/>
    </source>
</evidence>
<evidence type="ECO:0000256" key="4">
    <source>
        <dbReference type="ARBA" id="ARBA00022741"/>
    </source>
</evidence>
<comment type="similarity">
    <text evidence="6">Belongs to the AAA ATPase family. Highly divergent.</text>
</comment>
<name>A0A6M3LDL9_9ZZZZ</name>